<dbReference type="Proteomes" id="UP000179807">
    <property type="component" value="Unassembled WGS sequence"/>
</dbReference>
<keyword evidence="3 5" id="KW-1133">Transmembrane helix</keyword>
<dbReference type="GO" id="GO:0015174">
    <property type="term" value="F:basic amino acid transmembrane transporter activity"/>
    <property type="evidence" value="ECO:0007669"/>
    <property type="project" value="TreeGrafter"/>
</dbReference>
<organism evidence="6 7">
    <name type="scientific">Tritrichomonas foetus</name>
    <dbReference type="NCBI Taxonomy" id="1144522"/>
    <lineage>
        <taxon>Eukaryota</taxon>
        <taxon>Metamonada</taxon>
        <taxon>Parabasalia</taxon>
        <taxon>Tritrichomonadida</taxon>
        <taxon>Tritrichomonadidae</taxon>
        <taxon>Tritrichomonas</taxon>
    </lineage>
</organism>
<feature type="transmembrane region" description="Helical" evidence="5">
    <location>
        <begin position="26"/>
        <end position="49"/>
    </location>
</feature>
<gene>
    <name evidence="6" type="ORF">TRFO_15707</name>
</gene>
<dbReference type="Gene3D" id="1.20.1280.290">
    <property type="match status" value="2"/>
</dbReference>
<dbReference type="PANTHER" id="PTHR16201:SF34">
    <property type="entry name" value="LYSOSOMAL AMINO ACID TRANSPORTER 1"/>
    <property type="match status" value="1"/>
</dbReference>
<proteinExistence type="predicted"/>
<evidence type="ECO:0000256" key="2">
    <source>
        <dbReference type="ARBA" id="ARBA00022692"/>
    </source>
</evidence>
<evidence type="ECO:0000256" key="4">
    <source>
        <dbReference type="ARBA" id="ARBA00023136"/>
    </source>
</evidence>
<comment type="subcellular location">
    <subcellularLocation>
        <location evidence="1">Membrane</location>
        <topology evidence="1">Multi-pass membrane protein</topology>
    </subcellularLocation>
</comment>
<dbReference type="InterPro" id="IPR006603">
    <property type="entry name" value="PQ-loop_rpt"/>
</dbReference>
<sequence length="289" mass="32889">MTECTGDYVKWIYDWFGDCVVETRDYWSFAICLFPTIIWIYAIAPQIFLNFKNHSAEAVSLLYYFFSVSGDISNCVGLFLNHGLITQKFCIFWAIFADGTVFSQYVYYHWVRPYFTGEKYVDPGESNDGYEPIAGNGAGLAVLPLLGKTAAATASILSKNPILKNDNPYSKENLPGTLLGWYSGITFAGGRIPQIVKNFKRKRTTGLSLTYWTSSFFANSFYGISVLLKDNSWNYIWKQAPWLLGSWGCLPFDLTVLIQFAYYRRKKKNTESTLLTTTEASNEQIDTTF</sequence>
<evidence type="ECO:0000313" key="6">
    <source>
        <dbReference type="EMBL" id="OHT13950.1"/>
    </source>
</evidence>
<dbReference type="InterPro" id="IPR051415">
    <property type="entry name" value="LAAT-1"/>
</dbReference>
<accession>A0A1J4KW78</accession>
<dbReference type="Pfam" id="PF04193">
    <property type="entry name" value="PQ-loop"/>
    <property type="match status" value="2"/>
</dbReference>
<feature type="transmembrane region" description="Helical" evidence="5">
    <location>
        <begin position="240"/>
        <end position="263"/>
    </location>
</feature>
<reference evidence="6" key="1">
    <citation type="submission" date="2016-10" db="EMBL/GenBank/DDBJ databases">
        <authorList>
            <person name="Benchimol M."/>
            <person name="Almeida L.G."/>
            <person name="Vasconcelos A.T."/>
            <person name="Perreira-Neves A."/>
            <person name="Rosa I.A."/>
            <person name="Tasca T."/>
            <person name="Bogo M.R."/>
            <person name="de Souza W."/>
        </authorList>
    </citation>
    <scope>NUCLEOTIDE SEQUENCE [LARGE SCALE GENOMIC DNA]</scope>
    <source>
        <strain evidence="6">K</strain>
    </source>
</reference>
<feature type="transmembrane region" description="Helical" evidence="5">
    <location>
        <begin position="61"/>
        <end position="85"/>
    </location>
</feature>
<evidence type="ECO:0000256" key="5">
    <source>
        <dbReference type="SAM" id="Phobius"/>
    </source>
</evidence>
<dbReference type="RefSeq" id="XP_068367086.1">
    <property type="nucleotide sequence ID" value="XM_068498534.1"/>
</dbReference>
<dbReference type="OrthoDB" id="8048523at2759"/>
<evidence type="ECO:0000313" key="7">
    <source>
        <dbReference type="Proteomes" id="UP000179807"/>
    </source>
</evidence>
<keyword evidence="2 5" id="KW-0812">Transmembrane</keyword>
<dbReference type="EMBL" id="MLAK01000441">
    <property type="protein sequence ID" value="OHT13950.1"/>
    <property type="molecule type" value="Genomic_DNA"/>
</dbReference>
<comment type="caution">
    <text evidence="6">The sequence shown here is derived from an EMBL/GenBank/DDBJ whole genome shotgun (WGS) entry which is preliminary data.</text>
</comment>
<keyword evidence="4 5" id="KW-0472">Membrane</keyword>
<name>A0A1J4KW78_9EUKA</name>
<dbReference type="SMART" id="SM00679">
    <property type="entry name" value="CTNS"/>
    <property type="match status" value="2"/>
</dbReference>
<dbReference type="AlphaFoldDB" id="A0A1J4KW78"/>
<keyword evidence="7" id="KW-1185">Reference proteome</keyword>
<protein>
    <submittedName>
        <fullName evidence="6">PQ loop repeat family protein</fullName>
    </submittedName>
</protein>
<evidence type="ECO:0000256" key="1">
    <source>
        <dbReference type="ARBA" id="ARBA00004141"/>
    </source>
</evidence>
<dbReference type="VEuPathDB" id="TrichDB:TRFO_15707"/>
<dbReference type="GO" id="GO:0016020">
    <property type="term" value="C:membrane"/>
    <property type="evidence" value="ECO:0007669"/>
    <property type="project" value="UniProtKB-SubCell"/>
</dbReference>
<evidence type="ECO:0000256" key="3">
    <source>
        <dbReference type="ARBA" id="ARBA00022989"/>
    </source>
</evidence>
<feature type="transmembrane region" description="Helical" evidence="5">
    <location>
        <begin position="91"/>
        <end position="110"/>
    </location>
</feature>
<dbReference type="PANTHER" id="PTHR16201">
    <property type="entry name" value="SEVEN TRANSMEMBRANE PROTEIN 1-RELATED"/>
    <property type="match status" value="1"/>
</dbReference>
<feature type="transmembrane region" description="Helical" evidence="5">
    <location>
        <begin position="209"/>
        <end position="228"/>
    </location>
</feature>
<dbReference type="GeneID" id="94833238"/>